<name>A0A3P7MBX5_CYLGO</name>
<evidence type="ECO:0000313" key="2">
    <source>
        <dbReference type="Proteomes" id="UP000271889"/>
    </source>
</evidence>
<organism evidence="1 2">
    <name type="scientific">Cylicostephanus goldi</name>
    <name type="common">Nematode worm</name>
    <dbReference type="NCBI Taxonomy" id="71465"/>
    <lineage>
        <taxon>Eukaryota</taxon>
        <taxon>Metazoa</taxon>
        <taxon>Ecdysozoa</taxon>
        <taxon>Nematoda</taxon>
        <taxon>Chromadorea</taxon>
        <taxon>Rhabditida</taxon>
        <taxon>Rhabditina</taxon>
        <taxon>Rhabditomorpha</taxon>
        <taxon>Strongyloidea</taxon>
        <taxon>Strongylidae</taxon>
        <taxon>Cylicostephanus</taxon>
    </lineage>
</organism>
<gene>
    <name evidence="1" type="ORF">CGOC_LOCUS9649</name>
</gene>
<evidence type="ECO:0000313" key="1">
    <source>
        <dbReference type="EMBL" id="VDN23690.1"/>
    </source>
</evidence>
<accession>A0A3P7MBX5</accession>
<proteinExistence type="predicted"/>
<dbReference type="Proteomes" id="UP000271889">
    <property type="component" value="Unassembled WGS sequence"/>
</dbReference>
<keyword evidence="2" id="KW-1185">Reference proteome</keyword>
<sequence>MFTGDVHWINMESGAEESHTLCHSSGITSIVPSQVCFVFSSYI</sequence>
<dbReference type="EMBL" id="UYRV01107730">
    <property type="protein sequence ID" value="VDN23690.1"/>
    <property type="molecule type" value="Genomic_DNA"/>
</dbReference>
<protein>
    <submittedName>
        <fullName evidence="1">Uncharacterized protein</fullName>
    </submittedName>
</protein>
<dbReference type="AlphaFoldDB" id="A0A3P7MBX5"/>
<dbReference type="OrthoDB" id="27563at2759"/>
<reference evidence="1 2" key="1">
    <citation type="submission" date="2018-11" db="EMBL/GenBank/DDBJ databases">
        <authorList>
            <consortium name="Pathogen Informatics"/>
        </authorList>
    </citation>
    <scope>NUCLEOTIDE SEQUENCE [LARGE SCALE GENOMIC DNA]</scope>
</reference>